<dbReference type="SUPFAM" id="SSF50182">
    <property type="entry name" value="Sm-like ribonucleoproteins"/>
    <property type="match status" value="1"/>
</dbReference>
<dbReference type="InterPro" id="IPR045275">
    <property type="entry name" value="MscS_archaea/bacteria_type"/>
</dbReference>
<feature type="transmembrane region" description="Helical" evidence="5">
    <location>
        <begin position="68"/>
        <end position="89"/>
    </location>
</feature>
<dbReference type="GO" id="GO:0005886">
    <property type="term" value="C:plasma membrane"/>
    <property type="evidence" value="ECO:0007669"/>
    <property type="project" value="UniProtKB-SubCell"/>
</dbReference>
<evidence type="ECO:0000256" key="3">
    <source>
        <dbReference type="ARBA" id="ARBA00022989"/>
    </source>
</evidence>
<accession>A0A7V8FRH3</accession>
<proteinExistence type="inferred from homology"/>
<gene>
    <name evidence="7" type="ORF">GAK30_00534</name>
</gene>
<evidence type="ECO:0000313" key="7">
    <source>
        <dbReference type="EMBL" id="KAF1023331.1"/>
    </source>
</evidence>
<dbReference type="Pfam" id="PF00924">
    <property type="entry name" value="MS_channel_2nd"/>
    <property type="match status" value="1"/>
</dbReference>
<keyword evidence="5" id="KW-0813">Transport</keyword>
<dbReference type="AlphaFoldDB" id="A0A7V8FRH3"/>
<dbReference type="InterPro" id="IPR010920">
    <property type="entry name" value="LSM_dom_sf"/>
</dbReference>
<keyword evidence="4 5" id="KW-0472">Membrane</keyword>
<feature type="transmembrane region" description="Helical" evidence="5">
    <location>
        <begin position="109"/>
        <end position="131"/>
    </location>
</feature>
<dbReference type="Gene3D" id="2.30.30.60">
    <property type="match status" value="1"/>
</dbReference>
<sequence>MGPVAGNASVDVVDVIRDFLPVWALPWLQAIGVAIQILLIVLVAWGAKRLLRGVVKRLGTKHQMPMDFLMPLSTFGGWIIILAASLMVLERVGVSMTVLWTAVTGFTAVAAVAFFAAWSVLSNLFCAFLIFTSTPFRVGDVLEIMETGDKPGLKGRVVAVHLLYTTLLDMGGEETRGAYLQIPNSMFFQKGLRRWRSSPNLGALSPKTIESLDS</sequence>
<comment type="caution">
    <text evidence="5">Lacks conserved residue(s) required for the propagation of feature annotation.</text>
</comment>
<protein>
    <recommendedName>
        <fullName evidence="5">Small-conductance mechanosensitive channel</fullName>
    </recommendedName>
</protein>
<name>A0A7V8FRH3_9BURK</name>
<feature type="transmembrane region" description="Helical" evidence="5">
    <location>
        <begin position="27"/>
        <end position="47"/>
    </location>
</feature>
<evidence type="ECO:0000256" key="1">
    <source>
        <dbReference type="ARBA" id="ARBA00004370"/>
    </source>
</evidence>
<comment type="function">
    <text evidence="5">Mechanosensitive channel that participates in the regulation of osmotic pressure changes within the cell, opening in response to stretch forces in the membrane lipid bilayer, without the need for other proteins. Contributes to normal resistance to hypoosmotic shock. Forms an ion channel of 1.0 nanosiemens conductance with a slight preference for anions.</text>
</comment>
<evidence type="ECO:0000256" key="2">
    <source>
        <dbReference type="ARBA" id="ARBA00022692"/>
    </source>
</evidence>
<dbReference type="PANTHER" id="PTHR30221">
    <property type="entry name" value="SMALL-CONDUCTANCE MECHANOSENSITIVE CHANNEL"/>
    <property type="match status" value="1"/>
</dbReference>
<keyword evidence="2 5" id="KW-0812">Transmembrane</keyword>
<evidence type="ECO:0000313" key="8">
    <source>
        <dbReference type="Proteomes" id="UP000461670"/>
    </source>
</evidence>
<keyword evidence="5" id="KW-0997">Cell inner membrane</keyword>
<dbReference type="InterPro" id="IPR006685">
    <property type="entry name" value="MscS_channel_2nd"/>
</dbReference>
<evidence type="ECO:0000256" key="5">
    <source>
        <dbReference type="RuleBase" id="RU369025"/>
    </source>
</evidence>
<reference evidence="8" key="1">
    <citation type="journal article" date="2020" name="MBio">
        <title>Horizontal gene transfer to a defensive symbiont with a reduced genome amongst a multipartite beetle microbiome.</title>
        <authorList>
            <person name="Waterworth S.C."/>
            <person name="Florez L.V."/>
            <person name="Rees E.R."/>
            <person name="Hertweck C."/>
            <person name="Kaltenpoth M."/>
            <person name="Kwan J.C."/>
        </authorList>
    </citation>
    <scope>NUCLEOTIDE SEQUENCE [LARGE SCALE GENOMIC DNA]</scope>
</reference>
<organism evidence="7 8">
    <name type="scientific">Paracidovorax wautersii</name>
    <dbReference type="NCBI Taxonomy" id="1177982"/>
    <lineage>
        <taxon>Bacteria</taxon>
        <taxon>Pseudomonadati</taxon>
        <taxon>Pseudomonadota</taxon>
        <taxon>Betaproteobacteria</taxon>
        <taxon>Burkholderiales</taxon>
        <taxon>Comamonadaceae</taxon>
        <taxon>Paracidovorax</taxon>
    </lineage>
</organism>
<keyword evidence="5" id="KW-0407">Ion channel</keyword>
<evidence type="ECO:0000256" key="4">
    <source>
        <dbReference type="ARBA" id="ARBA00023136"/>
    </source>
</evidence>
<dbReference type="Proteomes" id="UP000461670">
    <property type="component" value="Unassembled WGS sequence"/>
</dbReference>
<dbReference type="EMBL" id="WNDQ01000005">
    <property type="protein sequence ID" value="KAF1023331.1"/>
    <property type="molecule type" value="Genomic_DNA"/>
</dbReference>
<dbReference type="InterPro" id="IPR023408">
    <property type="entry name" value="MscS_beta-dom_sf"/>
</dbReference>
<feature type="domain" description="Mechanosensitive ion channel MscS" evidence="6">
    <location>
        <begin position="120"/>
        <end position="189"/>
    </location>
</feature>
<evidence type="ECO:0000259" key="6">
    <source>
        <dbReference type="Pfam" id="PF00924"/>
    </source>
</evidence>
<dbReference type="GO" id="GO:0008381">
    <property type="term" value="F:mechanosensitive monoatomic ion channel activity"/>
    <property type="evidence" value="ECO:0007669"/>
    <property type="project" value="InterPro"/>
</dbReference>
<keyword evidence="3 5" id="KW-1133">Transmembrane helix</keyword>
<keyword evidence="5" id="KW-1003">Cell membrane</keyword>
<comment type="caution">
    <text evidence="7">The sequence shown here is derived from an EMBL/GenBank/DDBJ whole genome shotgun (WGS) entry which is preliminary data.</text>
</comment>
<keyword evidence="5" id="KW-0406">Ion transport</keyword>
<dbReference type="PANTHER" id="PTHR30221:SF8">
    <property type="entry name" value="SMALL-CONDUCTANCE MECHANOSENSITIVE CHANNEL"/>
    <property type="match status" value="1"/>
</dbReference>
<comment type="subunit">
    <text evidence="5">Homoheptamer.</text>
</comment>
<comment type="subcellular location">
    <subcellularLocation>
        <location evidence="5">Cell inner membrane</location>
        <topology evidence="5">Multi-pass membrane protein</topology>
    </subcellularLocation>
    <subcellularLocation>
        <location evidence="1">Membrane</location>
    </subcellularLocation>
</comment>
<comment type="similarity">
    <text evidence="5">Belongs to the MscS (TC 1.A.23) family.</text>
</comment>
<dbReference type="Gene3D" id="1.10.287.1260">
    <property type="match status" value="1"/>
</dbReference>